<comment type="caution">
    <text evidence="2">The sequence shown here is derived from an EMBL/GenBank/DDBJ whole genome shotgun (WGS) entry which is preliminary data.</text>
</comment>
<proteinExistence type="predicted"/>
<evidence type="ECO:0000259" key="1">
    <source>
        <dbReference type="Pfam" id="PF06223"/>
    </source>
</evidence>
<name>A0A833JQB4_MARNT</name>
<gene>
    <name evidence="2" type="ORF">F6453_2315</name>
</gene>
<evidence type="ECO:0000313" key="2">
    <source>
        <dbReference type="EMBL" id="KAE8545343.1"/>
    </source>
</evidence>
<sequence length="87" mass="9894">MCGIGGPTIAIAKQSMSYVEFLEWAEYRRKRGSLHPGMRTERAGALVAAILANVNRKKDSQPVSFYQFAPHHEEPQMSLEQAMETWR</sequence>
<dbReference type="Pfam" id="PF06223">
    <property type="entry name" value="Phage_tail_T"/>
    <property type="match status" value="1"/>
</dbReference>
<dbReference type="EMBL" id="WBMP01000009">
    <property type="protein sequence ID" value="KAE8545343.1"/>
    <property type="molecule type" value="Genomic_DNA"/>
</dbReference>
<reference evidence="2 3" key="1">
    <citation type="submission" date="2019-10" db="EMBL/GenBank/DDBJ databases">
        <title>Draft genome sequence of Marinobacter hydrocarbonoclasticus NCT7M from the microbiome of the marine copepod.</title>
        <authorList>
            <person name="Nuttall R."/>
            <person name="Sharma G."/>
            <person name="Moisander P."/>
        </authorList>
    </citation>
    <scope>NUCLEOTIDE SEQUENCE [LARGE SCALE GENOMIC DNA]</scope>
    <source>
        <strain evidence="2 3">NCT7M</strain>
    </source>
</reference>
<dbReference type="RefSeq" id="WP_153740904.1">
    <property type="nucleotide sequence ID" value="NZ_WBMP01000009.1"/>
</dbReference>
<dbReference type="InterPro" id="IPR009350">
    <property type="entry name" value="Phage_tail_T"/>
</dbReference>
<feature type="domain" description="Minor tail T" evidence="1">
    <location>
        <begin position="17"/>
        <end position="85"/>
    </location>
</feature>
<accession>A0A833JQB4</accession>
<dbReference type="AlphaFoldDB" id="A0A833JQB4"/>
<dbReference type="Proteomes" id="UP000469950">
    <property type="component" value="Unassembled WGS sequence"/>
</dbReference>
<organism evidence="2 3">
    <name type="scientific">Marinobacter nauticus</name>
    <name type="common">Marinobacter hydrocarbonoclasticus</name>
    <name type="synonym">Marinobacter aquaeolei</name>
    <dbReference type="NCBI Taxonomy" id="2743"/>
    <lineage>
        <taxon>Bacteria</taxon>
        <taxon>Pseudomonadati</taxon>
        <taxon>Pseudomonadota</taxon>
        <taxon>Gammaproteobacteria</taxon>
        <taxon>Pseudomonadales</taxon>
        <taxon>Marinobacteraceae</taxon>
        <taxon>Marinobacter</taxon>
    </lineage>
</organism>
<protein>
    <submittedName>
        <fullName evidence="2">Phage protein</fullName>
    </submittedName>
</protein>
<evidence type="ECO:0000313" key="3">
    <source>
        <dbReference type="Proteomes" id="UP000469950"/>
    </source>
</evidence>